<reference evidence="1" key="1">
    <citation type="journal article" date="2015" name="Nature">
        <title>Complex archaea that bridge the gap between prokaryotes and eukaryotes.</title>
        <authorList>
            <person name="Spang A."/>
            <person name="Saw J.H."/>
            <person name="Jorgensen S.L."/>
            <person name="Zaremba-Niedzwiedzka K."/>
            <person name="Martijn J."/>
            <person name="Lind A.E."/>
            <person name="van Eijk R."/>
            <person name="Schleper C."/>
            <person name="Guy L."/>
            <person name="Ettema T.J."/>
        </authorList>
    </citation>
    <scope>NUCLEOTIDE SEQUENCE</scope>
</reference>
<protein>
    <submittedName>
        <fullName evidence="1">Uncharacterized protein</fullName>
    </submittedName>
</protein>
<dbReference type="AlphaFoldDB" id="A0A0F8WRE1"/>
<gene>
    <name evidence="1" type="ORF">LCGC14_3120530</name>
</gene>
<evidence type="ECO:0000313" key="1">
    <source>
        <dbReference type="EMBL" id="KKK50890.1"/>
    </source>
</evidence>
<comment type="caution">
    <text evidence="1">The sequence shown here is derived from an EMBL/GenBank/DDBJ whole genome shotgun (WGS) entry which is preliminary data.</text>
</comment>
<organism evidence="1">
    <name type="scientific">marine sediment metagenome</name>
    <dbReference type="NCBI Taxonomy" id="412755"/>
    <lineage>
        <taxon>unclassified sequences</taxon>
        <taxon>metagenomes</taxon>
        <taxon>ecological metagenomes</taxon>
    </lineage>
</organism>
<dbReference type="EMBL" id="LAZR01067792">
    <property type="protein sequence ID" value="KKK50890.1"/>
    <property type="molecule type" value="Genomic_DNA"/>
</dbReference>
<feature type="non-terminal residue" evidence="1">
    <location>
        <position position="1"/>
    </location>
</feature>
<proteinExistence type="predicted"/>
<name>A0A0F8WRE1_9ZZZZ</name>
<accession>A0A0F8WRE1</accession>
<sequence>LKYFENFDNVLHGDDTKECPKETLADEVIKYLHSQGVVIRVDIPKGWLLVKPSDELTDSWTKVAIQSYPGTIVAVESLIKEE</sequence>